<organism evidence="2 3">
    <name type="scientific">Coniochaeta pulveracea</name>
    <dbReference type="NCBI Taxonomy" id="177199"/>
    <lineage>
        <taxon>Eukaryota</taxon>
        <taxon>Fungi</taxon>
        <taxon>Dikarya</taxon>
        <taxon>Ascomycota</taxon>
        <taxon>Pezizomycotina</taxon>
        <taxon>Sordariomycetes</taxon>
        <taxon>Sordariomycetidae</taxon>
        <taxon>Coniochaetales</taxon>
        <taxon>Coniochaetaceae</taxon>
        <taxon>Coniochaeta</taxon>
    </lineage>
</organism>
<dbReference type="Proteomes" id="UP000275385">
    <property type="component" value="Unassembled WGS sequence"/>
</dbReference>
<dbReference type="STRING" id="177199.A0A420YNU5"/>
<evidence type="ECO:0000313" key="2">
    <source>
        <dbReference type="EMBL" id="RKU49486.1"/>
    </source>
</evidence>
<gene>
    <name evidence="2" type="ORF">DL546_008241</name>
</gene>
<keyword evidence="3" id="KW-1185">Reference proteome</keyword>
<protein>
    <submittedName>
        <fullName evidence="2">Uncharacterized protein</fullName>
    </submittedName>
</protein>
<evidence type="ECO:0000313" key="3">
    <source>
        <dbReference type="Proteomes" id="UP000275385"/>
    </source>
</evidence>
<name>A0A420YNU5_9PEZI</name>
<evidence type="ECO:0000256" key="1">
    <source>
        <dbReference type="SAM" id="Coils"/>
    </source>
</evidence>
<dbReference type="AlphaFoldDB" id="A0A420YNU5"/>
<accession>A0A420YNU5</accession>
<dbReference type="EMBL" id="QVQW01000001">
    <property type="protein sequence ID" value="RKU49486.1"/>
    <property type="molecule type" value="Genomic_DNA"/>
</dbReference>
<comment type="caution">
    <text evidence="2">The sequence shown here is derived from an EMBL/GenBank/DDBJ whole genome shotgun (WGS) entry which is preliminary data.</text>
</comment>
<proteinExistence type="predicted"/>
<feature type="coiled-coil region" evidence="1">
    <location>
        <begin position="148"/>
        <end position="175"/>
    </location>
</feature>
<keyword evidence="1" id="KW-0175">Coiled coil</keyword>
<reference evidence="2 3" key="1">
    <citation type="submission" date="2018-08" db="EMBL/GenBank/DDBJ databases">
        <title>Draft genome of the lignicolous fungus Coniochaeta pulveracea.</title>
        <authorList>
            <person name="Borstlap C.J."/>
            <person name="De Witt R.N."/>
            <person name="Botha A."/>
            <person name="Volschenk H."/>
        </authorList>
    </citation>
    <scope>NUCLEOTIDE SEQUENCE [LARGE SCALE GENOMIC DNA]</scope>
    <source>
        <strain evidence="2 3">CAB683</strain>
    </source>
</reference>
<sequence>MCGACEREIAQAVQDVPTCRGLPDCPSMPVIRMFRYLVYQKADGTVQFCHEIHKRYTLEELRRMLHPTSLETAQEVRFWGSVGSGLMRKDCLVVQCVHYGLGNPSELGKRRHVELRDMLRDRVLNGQLDSSQQSEFEQNLRRSFADKMVKYHRKRRKWEREAASKRKENEKAERIEKYAAAVTADARASTYPRYFVRDHFLNRGVPDPRKTPEPATLTNFTGEHLELVKHVEKVQGLCWTREGEEPKWVYCIGWDKETVNAKALNLDQQIKAALWAEEWERLISEDGYKQVMALPLAGFPLQRTLENMLGHYAVVVPAIRDMSRSSNIMPFDASHRDGNVVVVRFDMRVQVCNMIIGTSPEVLGEYCRRRADPERAFRMSTRSFHRKKRRIKRESDVDPVVYPDAAGKYKLYFCLRGVETVDNTDIIRWTPLNGELTFHDRSFREFEGTIDCAGAWGLGRVELTGTRLAWEARQRAPGWSDFSWASAQEDGGNKEVIMIDDD</sequence>